<dbReference type="EMBL" id="VSRR010006800">
    <property type="protein sequence ID" value="MPC45587.1"/>
    <property type="molecule type" value="Genomic_DNA"/>
</dbReference>
<dbReference type="AlphaFoldDB" id="A0A5B7FJA4"/>
<name>A0A5B7FJA4_PORTR</name>
<organism evidence="1 2">
    <name type="scientific">Portunus trituberculatus</name>
    <name type="common">Swimming crab</name>
    <name type="synonym">Neptunus trituberculatus</name>
    <dbReference type="NCBI Taxonomy" id="210409"/>
    <lineage>
        <taxon>Eukaryota</taxon>
        <taxon>Metazoa</taxon>
        <taxon>Ecdysozoa</taxon>
        <taxon>Arthropoda</taxon>
        <taxon>Crustacea</taxon>
        <taxon>Multicrustacea</taxon>
        <taxon>Malacostraca</taxon>
        <taxon>Eumalacostraca</taxon>
        <taxon>Eucarida</taxon>
        <taxon>Decapoda</taxon>
        <taxon>Pleocyemata</taxon>
        <taxon>Brachyura</taxon>
        <taxon>Eubrachyura</taxon>
        <taxon>Portunoidea</taxon>
        <taxon>Portunidae</taxon>
        <taxon>Portuninae</taxon>
        <taxon>Portunus</taxon>
    </lineage>
</organism>
<evidence type="ECO:0000313" key="2">
    <source>
        <dbReference type="Proteomes" id="UP000324222"/>
    </source>
</evidence>
<accession>A0A5B7FJA4</accession>
<protein>
    <submittedName>
        <fullName evidence="1">Uncharacterized protein</fullName>
    </submittedName>
</protein>
<dbReference type="Proteomes" id="UP000324222">
    <property type="component" value="Unassembled WGS sequence"/>
</dbReference>
<proteinExistence type="predicted"/>
<sequence length="239" mass="26610">MHFCTSVLPACVAEECKQHQGKPYRSCLCRAARGLEELDIPVNYFPDNKTTRGLRAVRAPLDSLLGRKVSLGTPPHTECSACLIGSSLRNSSGEMLRWRAAAFPSTFRGSMLMEVGVVLLPRMPLGETLLVSVKGMLEWRGWRRKHQETHIAESLLEGGGVVVWWCGGAEGAMFNCPTQKRVIHIRATPDMPILPSPAPSVGETDGVIVWCEWCSGKTRRLSRSLQIGDGWRREKERER</sequence>
<reference evidence="1 2" key="1">
    <citation type="submission" date="2019-05" db="EMBL/GenBank/DDBJ databases">
        <title>Another draft genome of Portunus trituberculatus and its Hox gene families provides insights of decapod evolution.</title>
        <authorList>
            <person name="Jeong J.-H."/>
            <person name="Song I."/>
            <person name="Kim S."/>
            <person name="Choi T."/>
            <person name="Kim D."/>
            <person name="Ryu S."/>
            <person name="Kim W."/>
        </authorList>
    </citation>
    <scope>NUCLEOTIDE SEQUENCE [LARGE SCALE GENOMIC DNA]</scope>
    <source>
        <tissue evidence="1">Muscle</tissue>
    </source>
</reference>
<evidence type="ECO:0000313" key="1">
    <source>
        <dbReference type="EMBL" id="MPC45587.1"/>
    </source>
</evidence>
<keyword evidence="2" id="KW-1185">Reference proteome</keyword>
<gene>
    <name evidence="1" type="ORF">E2C01_039292</name>
</gene>
<comment type="caution">
    <text evidence="1">The sequence shown here is derived from an EMBL/GenBank/DDBJ whole genome shotgun (WGS) entry which is preliminary data.</text>
</comment>